<accession>A0A7W7YE84</accession>
<keyword evidence="2" id="KW-1185">Reference proteome</keyword>
<sequence length="46" mass="5176">MERVSTFATVILFFLNFYAQDLSYCESVAKNPRFGALFGAFLACES</sequence>
<dbReference type="AlphaFoldDB" id="A0A7W7YE84"/>
<dbReference type="Proteomes" id="UP000590740">
    <property type="component" value="Unassembled WGS sequence"/>
</dbReference>
<gene>
    <name evidence="1" type="ORF">HNQ65_004163</name>
</gene>
<protein>
    <submittedName>
        <fullName evidence="1">Uncharacterized protein</fullName>
    </submittedName>
</protein>
<evidence type="ECO:0000313" key="2">
    <source>
        <dbReference type="Proteomes" id="UP000590740"/>
    </source>
</evidence>
<evidence type="ECO:0000313" key="1">
    <source>
        <dbReference type="EMBL" id="MBB5034558.1"/>
    </source>
</evidence>
<organism evidence="1 2">
    <name type="scientific">Prosthecobacter vanneervenii</name>
    <dbReference type="NCBI Taxonomy" id="48466"/>
    <lineage>
        <taxon>Bacteria</taxon>
        <taxon>Pseudomonadati</taxon>
        <taxon>Verrucomicrobiota</taxon>
        <taxon>Verrucomicrobiia</taxon>
        <taxon>Verrucomicrobiales</taxon>
        <taxon>Verrucomicrobiaceae</taxon>
        <taxon>Prosthecobacter</taxon>
    </lineage>
</organism>
<proteinExistence type="predicted"/>
<dbReference type="EMBL" id="JACHIG010000010">
    <property type="protein sequence ID" value="MBB5034558.1"/>
    <property type="molecule type" value="Genomic_DNA"/>
</dbReference>
<comment type="caution">
    <text evidence="1">The sequence shown here is derived from an EMBL/GenBank/DDBJ whole genome shotgun (WGS) entry which is preliminary data.</text>
</comment>
<name>A0A7W7YE84_9BACT</name>
<reference evidence="1 2" key="1">
    <citation type="submission" date="2020-08" db="EMBL/GenBank/DDBJ databases">
        <title>Genomic Encyclopedia of Type Strains, Phase IV (KMG-IV): sequencing the most valuable type-strain genomes for metagenomic binning, comparative biology and taxonomic classification.</title>
        <authorList>
            <person name="Goeker M."/>
        </authorList>
    </citation>
    <scope>NUCLEOTIDE SEQUENCE [LARGE SCALE GENOMIC DNA]</scope>
    <source>
        <strain evidence="1 2">DSM 12252</strain>
    </source>
</reference>